<proteinExistence type="predicted"/>
<evidence type="ECO:0000313" key="1">
    <source>
        <dbReference type="EMBL" id="RNA01637.1"/>
    </source>
</evidence>
<dbReference type="AlphaFoldDB" id="A0A3M7PR55"/>
<name>A0A3M7PR55_BRAPC</name>
<dbReference type="EMBL" id="REGN01009234">
    <property type="protein sequence ID" value="RNA01637.1"/>
    <property type="molecule type" value="Genomic_DNA"/>
</dbReference>
<dbReference type="Proteomes" id="UP000276133">
    <property type="component" value="Unassembled WGS sequence"/>
</dbReference>
<keyword evidence="2" id="KW-1185">Reference proteome</keyword>
<sequence length="96" mass="10769">MIFSFWSSTSTLNRTSSVCSASIRASPVVLTIPLDLSTSNHLEYKSWGDENSSFSLCIWMTRSSKRESEFESILTIRVVVLLRLSFSLDTALISRA</sequence>
<organism evidence="1 2">
    <name type="scientific">Brachionus plicatilis</name>
    <name type="common">Marine rotifer</name>
    <name type="synonym">Brachionus muelleri</name>
    <dbReference type="NCBI Taxonomy" id="10195"/>
    <lineage>
        <taxon>Eukaryota</taxon>
        <taxon>Metazoa</taxon>
        <taxon>Spiralia</taxon>
        <taxon>Gnathifera</taxon>
        <taxon>Rotifera</taxon>
        <taxon>Eurotatoria</taxon>
        <taxon>Monogononta</taxon>
        <taxon>Pseudotrocha</taxon>
        <taxon>Ploima</taxon>
        <taxon>Brachionidae</taxon>
        <taxon>Brachionus</taxon>
    </lineage>
</organism>
<protein>
    <submittedName>
        <fullName evidence="1">Uncharacterized protein</fullName>
    </submittedName>
</protein>
<accession>A0A3M7PR55</accession>
<reference evidence="1 2" key="1">
    <citation type="journal article" date="2018" name="Sci. Rep.">
        <title>Genomic signatures of local adaptation to the degree of environmental predictability in rotifers.</title>
        <authorList>
            <person name="Franch-Gras L."/>
            <person name="Hahn C."/>
            <person name="Garcia-Roger E.M."/>
            <person name="Carmona M.J."/>
            <person name="Serra M."/>
            <person name="Gomez A."/>
        </authorList>
    </citation>
    <scope>NUCLEOTIDE SEQUENCE [LARGE SCALE GENOMIC DNA]</scope>
    <source>
        <strain evidence="1">HYR1</strain>
    </source>
</reference>
<comment type="caution">
    <text evidence="1">The sequence shown here is derived from an EMBL/GenBank/DDBJ whole genome shotgun (WGS) entry which is preliminary data.</text>
</comment>
<gene>
    <name evidence="1" type="ORF">BpHYR1_008169</name>
</gene>
<evidence type="ECO:0000313" key="2">
    <source>
        <dbReference type="Proteomes" id="UP000276133"/>
    </source>
</evidence>